<dbReference type="PANTHER" id="PTHR22916:SF3">
    <property type="entry name" value="UDP-GLCNAC:BETAGAL BETA-1,3-N-ACETYLGLUCOSAMINYLTRANSFERASE-LIKE PROTEIN 1"/>
    <property type="match status" value="1"/>
</dbReference>
<evidence type="ECO:0000313" key="3">
    <source>
        <dbReference type="EMBL" id="QEA42732.1"/>
    </source>
</evidence>
<dbReference type="InterPro" id="IPR001173">
    <property type="entry name" value="Glyco_trans_2-like"/>
</dbReference>
<dbReference type="Proteomes" id="UP000321296">
    <property type="component" value="Chromosome"/>
</dbReference>
<evidence type="ECO:0000313" key="5">
    <source>
        <dbReference type="Proteomes" id="UP001529201"/>
    </source>
</evidence>
<dbReference type="InterPro" id="IPR029044">
    <property type="entry name" value="Nucleotide-diphossugar_trans"/>
</dbReference>
<reference evidence="2 5" key="2">
    <citation type="submission" date="2023-02" db="EMBL/GenBank/DDBJ databases">
        <title>Antimicrobial susceptibility testing and tentative epidemiological cut-off values for Lactobacillaceae family species intended for ingestion.</title>
        <authorList>
            <person name="Noehr-Meldgaard K."/>
            <person name="Struve C."/>
            <person name="Ingmer H."/>
            <person name="Koza A."/>
            <person name="Al-Nakeeb K."/>
            <person name="Agersoe Y."/>
        </authorList>
    </citation>
    <scope>NUCLEOTIDE SEQUENCE [LARGE SCALE GENOMIC DNA]</scope>
    <source>
        <strain evidence="2 5">DSM 20193</strain>
    </source>
</reference>
<protein>
    <submittedName>
        <fullName evidence="3">Glycosyltransferase family 2 protein</fullName>
    </submittedName>
</protein>
<dbReference type="PANTHER" id="PTHR22916">
    <property type="entry name" value="GLYCOSYLTRANSFERASE"/>
    <property type="match status" value="1"/>
</dbReference>
<keyword evidence="3" id="KW-0808">Transferase</keyword>
<dbReference type="EMBL" id="JARGDN010000004">
    <property type="protein sequence ID" value="MDG9733346.1"/>
    <property type="molecule type" value="Genomic_DNA"/>
</dbReference>
<feature type="domain" description="Glycosyltransferase 2-like" evidence="1">
    <location>
        <begin position="5"/>
        <end position="163"/>
    </location>
</feature>
<organism evidence="3 4">
    <name type="scientific">Leuconostoc pseudomesenteroides</name>
    <dbReference type="NCBI Taxonomy" id="33968"/>
    <lineage>
        <taxon>Bacteria</taxon>
        <taxon>Bacillati</taxon>
        <taxon>Bacillota</taxon>
        <taxon>Bacilli</taxon>
        <taxon>Lactobacillales</taxon>
        <taxon>Lactobacillaceae</taxon>
        <taxon>Leuconostoc</taxon>
    </lineage>
</organism>
<proteinExistence type="predicted"/>
<dbReference type="KEGG" id="lpse:FGL85_09580"/>
<sequence>MPILSIIIPSRNTEAYIEQAVESITNQERYNRNDIEIIIVDDVSSDNTINVVNRINYHNRIKIIQNVDNVGLGESRNIGVRQATGKYIAYLDGDDYIANDYLRTVLPYLYDDNYDMILFNYSRFYDESGIIYETSHISLAADKQYTAAWNKIIKRSVAVKVPFPVSNVKWEDVYYTVTLNEVVKNVTVIENPLYFYRRRQGSISFNGTDIIGHKDIVVIFDMLLKKFSIMQLRNPNVRKLLNKQFFTHMVLAVNIGLKSIETEETVSDILNRYRLLNRGLVPAFGVGSLRWLKNIFLIQLMRWHLFGLTQLILCRIR</sequence>
<gene>
    <name evidence="3" type="ORF">FGL85_09580</name>
    <name evidence="2" type="ORF">P1N92_04330</name>
</gene>
<accession>A0A5B8SZN2</accession>
<dbReference type="Gene3D" id="3.90.550.10">
    <property type="entry name" value="Spore Coat Polysaccharide Biosynthesis Protein SpsA, Chain A"/>
    <property type="match status" value="1"/>
</dbReference>
<dbReference type="SUPFAM" id="SSF53448">
    <property type="entry name" value="Nucleotide-diphospho-sugar transferases"/>
    <property type="match status" value="1"/>
</dbReference>
<dbReference type="CDD" id="cd00761">
    <property type="entry name" value="Glyco_tranf_GTA_type"/>
    <property type="match status" value="1"/>
</dbReference>
<dbReference type="Proteomes" id="UP001529201">
    <property type="component" value="Unassembled WGS sequence"/>
</dbReference>
<evidence type="ECO:0000313" key="4">
    <source>
        <dbReference type="Proteomes" id="UP000321296"/>
    </source>
</evidence>
<dbReference type="Pfam" id="PF00535">
    <property type="entry name" value="Glycos_transf_2"/>
    <property type="match status" value="1"/>
</dbReference>
<reference evidence="3 4" key="1">
    <citation type="submission" date="2019-06" db="EMBL/GenBank/DDBJ databases">
        <title>Genome analyses of bacteria isolated from kimchi.</title>
        <authorList>
            <person name="Lee S."/>
            <person name="Ahn S."/>
            <person name="Roh S."/>
        </authorList>
    </citation>
    <scope>NUCLEOTIDE SEQUENCE [LARGE SCALE GENOMIC DNA]</scope>
    <source>
        <strain evidence="3 4">CBA3630</strain>
    </source>
</reference>
<keyword evidence="5" id="KW-1185">Reference proteome</keyword>
<name>A0A5B8SZN2_LEUPS</name>
<dbReference type="RefSeq" id="WP_010296370.1">
    <property type="nucleotide sequence ID" value="NZ_CP042383.1"/>
</dbReference>
<dbReference type="GeneID" id="64345108"/>
<dbReference type="AlphaFoldDB" id="A0A5B8SZN2"/>
<dbReference type="GO" id="GO:0016758">
    <property type="term" value="F:hexosyltransferase activity"/>
    <property type="evidence" value="ECO:0007669"/>
    <property type="project" value="UniProtKB-ARBA"/>
</dbReference>
<evidence type="ECO:0000313" key="2">
    <source>
        <dbReference type="EMBL" id="MDG9733346.1"/>
    </source>
</evidence>
<evidence type="ECO:0000259" key="1">
    <source>
        <dbReference type="Pfam" id="PF00535"/>
    </source>
</evidence>
<dbReference type="EMBL" id="CP042383">
    <property type="protein sequence ID" value="QEA42732.1"/>
    <property type="molecule type" value="Genomic_DNA"/>
</dbReference>